<organism evidence="2 3">
    <name type="scientific">Thermococcus aggregans</name>
    <dbReference type="NCBI Taxonomy" id="110163"/>
    <lineage>
        <taxon>Archaea</taxon>
        <taxon>Methanobacteriati</taxon>
        <taxon>Methanobacteriota</taxon>
        <taxon>Thermococci</taxon>
        <taxon>Thermococcales</taxon>
        <taxon>Thermococcaceae</taxon>
        <taxon>Thermococcus</taxon>
    </lineage>
</organism>
<keyword evidence="1" id="KW-0472">Membrane</keyword>
<protein>
    <submittedName>
        <fullName evidence="2">Uncharacterized protein</fullName>
    </submittedName>
</protein>
<evidence type="ECO:0000313" key="2">
    <source>
        <dbReference type="EMBL" id="USS40433.1"/>
    </source>
</evidence>
<evidence type="ECO:0000313" key="3">
    <source>
        <dbReference type="Proteomes" id="UP001055732"/>
    </source>
</evidence>
<accession>A0A9E7SNE3</accession>
<keyword evidence="1" id="KW-0812">Transmembrane</keyword>
<feature type="transmembrane region" description="Helical" evidence="1">
    <location>
        <begin position="227"/>
        <end position="244"/>
    </location>
</feature>
<name>A0A9E7SNE3_THEAG</name>
<dbReference type="KEGG" id="tagg:NF865_09010"/>
<dbReference type="AlphaFoldDB" id="A0A9E7SNE3"/>
<dbReference type="EMBL" id="CP099582">
    <property type="protein sequence ID" value="USS40433.1"/>
    <property type="molecule type" value="Genomic_DNA"/>
</dbReference>
<dbReference type="Proteomes" id="UP001055732">
    <property type="component" value="Chromosome"/>
</dbReference>
<keyword evidence="1" id="KW-1133">Transmembrane helix</keyword>
<proteinExistence type="predicted"/>
<dbReference type="RefSeq" id="WP_253304389.1">
    <property type="nucleotide sequence ID" value="NZ_CP099582.1"/>
</dbReference>
<gene>
    <name evidence="2" type="ORF">NF865_09010</name>
</gene>
<keyword evidence="3" id="KW-1185">Reference proteome</keyword>
<evidence type="ECO:0000256" key="1">
    <source>
        <dbReference type="SAM" id="Phobius"/>
    </source>
</evidence>
<reference evidence="2" key="2">
    <citation type="submission" date="2022-06" db="EMBL/GenBank/DDBJ databases">
        <authorList>
            <person name="Park Y.-J."/>
        </authorList>
    </citation>
    <scope>NUCLEOTIDE SEQUENCE</scope>
    <source>
        <strain evidence="2">TY</strain>
    </source>
</reference>
<reference evidence="2" key="1">
    <citation type="journal article" date="1998" name="Int. J. Syst. Bacteriol. 48 Pt">
        <title>Thermococcus guaymasensis sp. nov. and Thermococcus aggregans sp. nov., two novel thermophilic archaea isolated from the Guaymas Basin hydrothermal vent site.</title>
        <authorList>
            <person name="Canganella F."/>
            <person name="Jones W.J."/>
            <person name="Gambacorta A."/>
            <person name="Antranikian G."/>
        </authorList>
    </citation>
    <scope>NUCLEOTIDE SEQUENCE</scope>
    <source>
        <strain evidence="2">TY</strain>
    </source>
</reference>
<sequence>MGIDARLYKYSGKEVSGTLRWENGSKNFTVPVKDGRIWIPGGDISGEVTLHLNLPPNASTIAVAYYINERKPINEDLLINRENRTYFNFPFGGRLWDTAHIDAWFELADEGDILIFDFGNEKTSRIFVKDNDICVELHTPYYGKKKECSILPQKRIHRLQLSLTRIPNGERTLTIWIDDESPFEEKVNSPVRFWYFGNTVSLLSLEASVHRNPDYYIVPPDDRKADIAIGISILALILSVILWVHEKRK</sequence>